<comment type="caution">
    <text evidence="4">The sequence shown here is derived from an EMBL/GenBank/DDBJ whole genome shotgun (WGS) entry which is preliminary data.</text>
</comment>
<dbReference type="AlphaFoldDB" id="A0A1Y1ZGP3"/>
<proteinExistence type="inferred from homology"/>
<feature type="domain" description="DUF676" evidence="3">
    <location>
        <begin position="26"/>
        <end position="157"/>
    </location>
</feature>
<dbReference type="SUPFAM" id="SSF53474">
    <property type="entry name" value="alpha/beta-Hydrolases"/>
    <property type="match status" value="1"/>
</dbReference>
<sequence length="436" mass="49578">MKSIQKGNESYNMKKTIKMEKFSKPKKAIIVYVHGFFGDNDTFEDFPDLLQAALQIYNIRIINKIFPRFDTNGVFKEFVDYIINWLYQNATDLPVILMGHSMGGILIADVFRKIYKGDVPFSYKLEKTPRIIGVIGFDSPYFGLEVSLTNAGVKKIKEAFNVATNYFSSFIKSNKNDDKETKNIIENETEANEGSDSLNKHDTEKSVSSISNININSNSKTNDKSNDDTNNNNTIIHTDNDTNINTNINNNNKNDHENNENNKDSKNNNSSGSKWNYISNIVLGAAAVTAIGTTLLSQGGREAVIENGGQIFLEGQKYITNYGKFLEPLIESNEQNKRIDDLISYMIETHHCFKFKAYYAVTQVKYIRDIPEKTTFIALPENPKYMKYFDSIPAAKNSTDPIDSHTRMFNSRINSENVFKLTEKCISDIYEIISHT</sequence>
<comment type="similarity">
    <text evidence="1">Belongs to the putative lipase ROG1 family.</text>
</comment>
<gene>
    <name evidence="4" type="ORF">LY90DRAFT_678153</name>
</gene>
<name>A0A1Y1ZGP3_9FUNG</name>
<protein>
    <recommendedName>
        <fullName evidence="3">DUF676 domain-containing protein</fullName>
    </recommendedName>
</protein>
<evidence type="ECO:0000313" key="4">
    <source>
        <dbReference type="EMBL" id="ORY08975.1"/>
    </source>
</evidence>
<keyword evidence="5" id="KW-1185">Reference proteome</keyword>
<feature type="compositionally biased region" description="Basic and acidic residues" evidence="2">
    <location>
        <begin position="253"/>
        <end position="266"/>
    </location>
</feature>
<accession>A0A1Y1ZGP3</accession>
<dbReference type="Pfam" id="PF05057">
    <property type="entry name" value="DUF676"/>
    <property type="match status" value="1"/>
</dbReference>
<dbReference type="PANTHER" id="PTHR47842:SF1">
    <property type="entry name" value="DUF676 DOMAIN-CONTAINING PROTEIN"/>
    <property type="match status" value="1"/>
</dbReference>
<dbReference type="InterPro" id="IPR007751">
    <property type="entry name" value="DUF676_lipase-like"/>
</dbReference>
<evidence type="ECO:0000313" key="5">
    <source>
        <dbReference type="Proteomes" id="UP000193920"/>
    </source>
</evidence>
<dbReference type="STRING" id="1754190.A0A1Y1ZGP3"/>
<feature type="region of interest" description="Disordered" evidence="2">
    <location>
        <begin position="188"/>
        <end position="271"/>
    </location>
</feature>
<dbReference type="PANTHER" id="PTHR47842">
    <property type="entry name" value="EXPRESSED PROTEIN"/>
    <property type="match status" value="1"/>
</dbReference>
<organism evidence="4 5">
    <name type="scientific">Neocallimastix californiae</name>
    <dbReference type="NCBI Taxonomy" id="1754190"/>
    <lineage>
        <taxon>Eukaryota</taxon>
        <taxon>Fungi</taxon>
        <taxon>Fungi incertae sedis</taxon>
        <taxon>Chytridiomycota</taxon>
        <taxon>Chytridiomycota incertae sedis</taxon>
        <taxon>Neocallimastigomycetes</taxon>
        <taxon>Neocallimastigales</taxon>
        <taxon>Neocallimastigaceae</taxon>
        <taxon>Neocallimastix</taxon>
    </lineage>
</organism>
<dbReference type="EMBL" id="MCOG01000414">
    <property type="protein sequence ID" value="ORY08975.1"/>
    <property type="molecule type" value="Genomic_DNA"/>
</dbReference>
<dbReference type="OrthoDB" id="442243at2759"/>
<evidence type="ECO:0000256" key="2">
    <source>
        <dbReference type="SAM" id="MobiDB-lite"/>
    </source>
</evidence>
<feature type="compositionally biased region" description="Low complexity" evidence="2">
    <location>
        <begin position="228"/>
        <end position="252"/>
    </location>
</feature>
<reference evidence="4 5" key="1">
    <citation type="submission" date="2016-08" db="EMBL/GenBank/DDBJ databases">
        <title>A Parts List for Fungal Cellulosomes Revealed by Comparative Genomics.</title>
        <authorList>
            <consortium name="DOE Joint Genome Institute"/>
            <person name="Haitjema C.H."/>
            <person name="Gilmore S.P."/>
            <person name="Henske J.K."/>
            <person name="Solomon K.V."/>
            <person name="De Groot R."/>
            <person name="Kuo A."/>
            <person name="Mondo S.J."/>
            <person name="Salamov A.A."/>
            <person name="Labutti K."/>
            <person name="Zhao Z."/>
            <person name="Chiniquy J."/>
            <person name="Barry K."/>
            <person name="Brewer H.M."/>
            <person name="Purvine S.O."/>
            <person name="Wright A.T."/>
            <person name="Boxma B."/>
            <person name="Van Alen T."/>
            <person name="Hackstein J.H."/>
            <person name="Baker S.E."/>
            <person name="Grigoriev I.V."/>
            <person name="O'Malley M.A."/>
        </authorList>
    </citation>
    <scope>NUCLEOTIDE SEQUENCE [LARGE SCALE GENOMIC DNA]</scope>
    <source>
        <strain evidence="4 5">G1</strain>
    </source>
</reference>
<dbReference type="Proteomes" id="UP000193920">
    <property type="component" value="Unassembled WGS sequence"/>
</dbReference>
<dbReference type="Gene3D" id="3.40.50.1820">
    <property type="entry name" value="alpha/beta hydrolase"/>
    <property type="match status" value="1"/>
</dbReference>
<evidence type="ECO:0000259" key="3">
    <source>
        <dbReference type="Pfam" id="PF05057"/>
    </source>
</evidence>
<feature type="compositionally biased region" description="Low complexity" evidence="2">
    <location>
        <begin position="208"/>
        <end position="220"/>
    </location>
</feature>
<dbReference type="InterPro" id="IPR029058">
    <property type="entry name" value="AB_hydrolase_fold"/>
</dbReference>
<evidence type="ECO:0000256" key="1">
    <source>
        <dbReference type="ARBA" id="ARBA00007920"/>
    </source>
</evidence>